<keyword evidence="2" id="KW-1185">Reference proteome</keyword>
<reference evidence="1" key="1">
    <citation type="journal article" date="2023" name="G3 (Bethesda)">
        <title>Whole genome assemblies of Zophobas morio and Tenebrio molitor.</title>
        <authorList>
            <person name="Kaur S."/>
            <person name="Stinson S.A."/>
            <person name="diCenzo G.C."/>
        </authorList>
    </citation>
    <scope>NUCLEOTIDE SEQUENCE</scope>
    <source>
        <strain evidence="1">QUZm001</strain>
    </source>
</reference>
<comment type="caution">
    <text evidence="1">The sequence shown here is derived from an EMBL/GenBank/DDBJ whole genome shotgun (WGS) entry which is preliminary data.</text>
</comment>
<dbReference type="EMBL" id="JALNTZ010000003">
    <property type="protein sequence ID" value="KAJ3657532.1"/>
    <property type="molecule type" value="Genomic_DNA"/>
</dbReference>
<dbReference type="Proteomes" id="UP001168821">
    <property type="component" value="Unassembled WGS sequence"/>
</dbReference>
<sequence>MTGYASGEFFESGNVYTRNVNCNEDVEDTMWALIGDTDTNFDMSCEIHNALMCGSTHEILIIKSKRVNRGLLRESASVRSWEGERATAH</sequence>
<gene>
    <name evidence="1" type="ORF">Zmor_009328</name>
</gene>
<name>A0AA38MIL7_9CUCU</name>
<evidence type="ECO:0000313" key="2">
    <source>
        <dbReference type="Proteomes" id="UP001168821"/>
    </source>
</evidence>
<evidence type="ECO:0000313" key="1">
    <source>
        <dbReference type="EMBL" id="KAJ3657532.1"/>
    </source>
</evidence>
<accession>A0AA38MIL7</accession>
<proteinExistence type="predicted"/>
<organism evidence="1 2">
    <name type="scientific">Zophobas morio</name>
    <dbReference type="NCBI Taxonomy" id="2755281"/>
    <lineage>
        <taxon>Eukaryota</taxon>
        <taxon>Metazoa</taxon>
        <taxon>Ecdysozoa</taxon>
        <taxon>Arthropoda</taxon>
        <taxon>Hexapoda</taxon>
        <taxon>Insecta</taxon>
        <taxon>Pterygota</taxon>
        <taxon>Neoptera</taxon>
        <taxon>Endopterygota</taxon>
        <taxon>Coleoptera</taxon>
        <taxon>Polyphaga</taxon>
        <taxon>Cucujiformia</taxon>
        <taxon>Tenebrionidae</taxon>
        <taxon>Zophobas</taxon>
    </lineage>
</organism>
<dbReference type="AlphaFoldDB" id="A0AA38MIL7"/>
<protein>
    <submittedName>
        <fullName evidence="1">Uncharacterized protein</fullName>
    </submittedName>
</protein>